<reference evidence="1" key="1">
    <citation type="journal article" date="2014" name="Front. Microbiol.">
        <title>High frequency of phylogenetically diverse reductive dehalogenase-homologous genes in deep subseafloor sedimentary metagenomes.</title>
        <authorList>
            <person name="Kawai M."/>
            <person name="Futagami T."/>
            <person name="Toyoda A."/>
            <person name="Takaki Y."/>
            <person name="Nishi S."/>
            <person name="Hori S."/>
            <person name="Arai W."/>
            <person name="Tsubouchi T."/>
            <person name="Morono Y."/>
            <person name="Uchiyama I."/>
            <person name="Ito T."/>
            <person name="Fujiyama A."/>
            <person name="Inagaki F."/>
            <person name="Takami H."/>
        </authorList>
    </citation>
    <scope>NUCLEOTIDE SEQUENCE</scope>
    <source>
        <strain evidence="1">Expedition CK06-06</strain>
    </source>
</reference>
<sequence>MPQAFYKLVIDSHGKGTGKFKKFILMDKPSGHGPGFGDINADGWLDIVAPGKEGLYLFENLRRK</sequence>
<name>X1H1C8_9ZZZZ</name>
<dbReference type="AlphaFoldDB" id="X1H1C8"/>
<organism evidence="1">
    <name type="scientific">marine sediment metagenome</name>
    <dbReference type="NCBI Taxonomy" id="412755"/>
    <lineage>
        <taxon>unclassified sequences</taxon>
        <taxon>metagenomes</taxon>
        <taxon>ecological metagenomes</taxon>
    </lineage>
</organism>
<evidence type="ECO:0008006" key="2">
    <source>
        <dbReference type="Google" id="ProtNLM"/>
    </source>
</evidence>
<comment type="caution">
    <text evidence="1">The sequence shown here is derived from an EMBL/GenBank/DDBJ whole genome shotgun (WGS) entry which is preliminary data.</text>
</comment>
<evidence type="ECO:0000313" key="1">
    <source>
        <dbReference type="EMBL" id="GAH47669.1"/>
    </source>
</evidence>
<dbReference type="EMBL" id="BARU01022819">
    <property type="protein sequence ID" value="GAH47669.1"/>
    <property type="molecule type" value="Genomic_DNA"/>
</dbReference>
<accession>X1H1C8</accession>
<protein>
    <recommendedName>
        <fullName evidence="2">VCBS repeat-containing protein</fullName>
    </recommendedName>
</protein>
<proteinExistence type="predicted"/>
<dbReference type="InterPro" id="IPR028994">
    <property type="entry name" value="Integrin_alpha_N"/>
</dbReference>
<gene>
    <name evidence="1" type="ORF">S03H2_37120</name>
</gene>
<dbReference type="SUPFAM" id="SSF69318">
    <property type="entry name" value="Integrin alpha N-terminal domain"/>
    <property type="match status" value="1"/>
</dbReference>